<protein>
    <submittedName>
        <fullName evidence="1">Uncharacterized protein</fullName>
    </submittedName>
</protein>
<gene>
    <name evidence="1" type="ORF">ENM84_03325</name>
</gene>
<name>A0A7C5TFK2_9CREN</name>
<reference evidence="1" key="1">
    <citation type="journal article" date="2020" name="mSystems">
        <title>Genome- and Community-Level Interaction Insights into Carbon Utilization and Element Cycling Functions of Hydrothermarchaeota in Hydrothermal Sediment.</title>
        <authorList>
            <person name="Zhou Z."/>
            <person name="Liu Y."/>
            <person name="Xu W."/>
            <person name="Pan J."/>
            <person name="Luo Z.H."/>
            <person name="Li M."/>
        </authorList>
    </citation>
    <scope>NUCLEOTIDE SEQUENCE [LARGE SCALE GENOMIC DNA]</scope>
    <source>
        <strain evidence="1">SpSt-1121</strain>
    </source>
</reference>
<proteinExistence type="predicted"/>
<organism evidence="1">
    <name type="scientific">Ignisphaera aggregans</name>
    <dbReference type="NCBI Taxonomy" id="334771"/>
    <lineage>
        <taxon>Archaea</taxon>
        <taxon>Thermoproteota</taxon>
        <taxon>Thermoprotei</taxon>
        <taxon>Desulfurococcales</taxon>
        <taxon>Desulfurococcaceae</taxon>
        <taxon>Ignisphaera</taxon>
    </lineage>
</organism>
<evidence type="ECO:0000313" key="1">
    <source>
        <dbReference type="EMBL" id="HHP81674.1"/>
    </source>
</evidence>
<dbReference type="EMBL" id="DRZI01000140">
    <property type="protein sequence ID" value="HHP81674.1"/>
    <property type="molecule type" value="Genomic_DNA"/>
</dbReference>
<dbReference type="AlphaFoldDB" id="A0A7C5TFK2"/>
<dbReference type="InterPro" id="IPR011032">
    <property type="entry name" value="GroES-like_sf"/>
</dbReference>
<comment type="caution">
    <text evidence="1">The sequence shown here is derived from an EMBL/GenBank/DDBJ whole genome shotgun (WGS) entry which is preliminary data.</text>
</comment>
<sequence>MFKRVAVNYCGDITVTEYFGSIIREKELLIEIKYVYMSIADEALNQCNIIAKDYRRTLGSIAVGKVVRSGIGVQDIFEGSRVLVFPIANNAPIEFDGACQSIYNIGAEYVIASSQKAFNDLEMLFIATLSIHRKILNNIKGLSTLIVGNDISILPFAYYSMLYSPKFAIIPQYTLWPDILKSEHVSPYNSNRKFDVVVLASSDPLINNIVLKSYQDATIIIIHPSVLPMIKLSNMLSSYSEKHVIVMKFGDIGTGIEIFNAFKENLTKRINLIKVDYIPKNIKTPLIIQVASS</sequence>
<accession>A0A7C5TFK2</accession>
<dbReference type="SUPFAM" id="SSF50129">
    <property type="entry name" value="GroES-like"/>
    <property type="match status" value="1"/>
</dbReference>